<keyword evidence="1" id="KW-0732">Signal</keyword>
<evidence type="ECO:0000313" key="2">
    <source>
        <dbReference type="EMBL" id="GAA5502541.1"/>
    </source>
</evidence>
<dbReference type="PROSITE" id="PS51257">
    <property type="entry name" value="PROKAR_LIPOPROTEIN"/>
    <property type="match status" value="1"/>
</dbReference>
<evidence type="ECO:0000256" key="1">
    <source>
        <dbReference type="SAM" id="SignalP"/>
    </source>
</evidence>
<dbReference type="Proteomes" id="UP001458946">
    <property type="component" value="Unassembled WGS sequence"/>
</dbReference>
<dbReference type="RefSeq" id="WP_353542508.1">
    <property type="nucleotide sequence ID" value="NZ_BAABRN010000025.1"/>
</dbReference>
<organism evidence="2 3">
    <name type="scientific">Deinococcus xinjiangensis</name>
    <dbReference type="NCBI Taxonomy" id="457454"/>
    <lineage>
        <taxon>Bacteria</taxon>
        <taxon>Thermotogati</taxon>
        <taxon>Deinococcota</taxon>
        <taxon>Deinococci</taxon>
        <taxon>Deinococcales</taxon>
        <taxon>Deinococcaceae</taxon>
        <taxon>Deinococcus</taxon>
    </lineage>
</organism>
<feature type="chain" id="PRO_5047320150" description="WxL domain-containing protein" evidence="1">
    <location>
        <begin position="25"/>
        <end position="311"/>
    </location>
</feature>
<dbReference type="EMBL" id="BAABRN010000025">
    <property type="protein sequence ID" value="GAA5502541.1"/>
    <property type="molecule type" value="Genomic_DNA"/>
</dbReference>
<reference evidence="2 3" key="1">
    <citation type="submission" date="2024-02" db="EMBL/GenBank/DDBJ databases">
        <title>Deinococcus xinjiangensis NBRC 107630.</title>
        <authorList>
            <person name="Ichikawa N."/>
            <person name="Katano-Makiyama Y."/>
            <person name="Hidaka K."/>
        </authorList>
    </citation>
    <scope>NUCLEOTIDE SEQUENCE [LARGE SCALE GENOMIC DNA]</scope>
    <source>
        <strain evidence="2 3">NBRC 107630</strain>
    </source>
</reference>
<gene>
    <name evidence="2" type="ORF">Dxin01_02285</name>
</gene>
<comment type="caution">
    <text evidence="2">The sequence shown here is derived from an EMBL/GenBank/DDBJ whole genome shotgun (WGS) entry which is preliminary data.</text>
</comment>
<evidence type="ECO:0000313" key="3">
    <source>
        <dbReference type="Proteomes" id="UP001458946"/>
    </source>
</evidence>
<sequence length="311" mass="31978">MKVTFKFASAALFVTALLAPSAHAQSLSASCVPNSPDPACSTVGNEKVSTNAGGGNSTSAQEVITVSIPARVGMHLHKTAWDVDLADLSTDASCKCYRAGVHAFSGSGTNITSGDVLYAPNNGTDGLDGFLNLIKGTASWAGDLPAGTGAFQQPGAHSFADTRLARVYSYPGIETNGTDPAKLNGTKVLWKGPIFCVGQKVVEKFSNYPTGWTFTASASMTKQAPTGSNATQAMLTPPNLILLDRKAGSTSSSGGYLVKSGATTGSQTLATGTGVTKGWLDDNILEVLLFDGNETAGTYTNTVTFTLTGSL</sequence>
<proteinExistence type="predicted"/>
<keyword evidence="3" id="KW-1185">Reference proteome</keyword>
<feature type="signal peptide" evidence="1">
    <location>
        <begin position="1"/>
        <end position="24"/>
    </location>
</feature>
<evidence type="ECO:0008006" key="4">
    <source>
        <dbReference type="Google" id="ProtNLM"/>
    </source>
</evidence>
<protein>
    <recommendedName>
        <fullName evidence="4">WxL domain-containing protein</fullName>
    </recommendedName>
</protein>
<name>A0ABP9VCT2_9DEIO</name>
<accession>A0ABP9VCT2</accession>